<comment type="pathway">
    <text evidence="3">Cofactor biosynthesis; riboflavin biosynthesis; riboflavin from 2-hydroxy-3-oxobutyl phosphate and 5-amino-6-(D-ribitylamino)uracil: step 2/2.</text>
</comment>
<dbReference type="InterPro" id="IPR017938">
    <property type="entry name" value="Riboflavin_synthase-like_b-brl"/>
</dbReference>
<dbReference type="GO" id="GO:0009231">
    <property type="term" value="P:riboflavin biosynthetic process"/>
    <property type="evidence" value="ECO:0007669"/>
    <property type="project" value="UniProtKB-KW"/>
</dbReference>
<accession>A0AB39VI97</accession>
<dbReference type="InterPro" id="IPR026017">
    <property type="entry name" value="Lumazine-bd_dom"/>
</dbReference>
<evidence type="ECO:0000256" key="4">
    <source>
        <dbReference type="ARBA" id="ARBA00011233"/>
    </source>
</evidence>
<organism evidence="13">
    <name type="scientific">Leptotrichia rugosa</name>
    <dbReference type="NCBI Taxonomy" id="3239302"/>
    <lineage>
        <taxon>Bacteria</taxon>
        <taxon>Fusobacteriati</taxon>
        <taxon>Fusobacteriota</taxon>
        <taxon>Fusobacteriia</taxon>
        <taxon>Fusobacteriales</taxon>
        <taxon>Leptotrichiaceae</taxon>
        <taxon>Leptotrichia</taxon>
    </lineage>
</organism>
<evidence type="ECO:0000313" key="13">
    <source>
        <dbReference type="EMBL" id="XDU67804.1"/>
    </source>
</evidence>
<dbReference type="PROSITE" id="PS51177">
    <property type="entry name" value="LUMAZINE_BIND"/>
    <property type="match status" value="2"/>
</dbReference>
<dbReference type="InterPro" id="IPR001783">
    <property type="entry name" value="Lumazine-bd"/>
</dbReference>
<feature type="domain" description="Lumazine-binding" evidence="12">
    <location>
        <begin position="1"/>
        <end position="96"/>
    </location>
</feature>
<dbReference type="PIRSF" id="PIRSF000498">
    <property type="entry name" value="Riboflavin_syn_A"/>
    <property type="match status" value="1"/>
</dbReference>
<evidence type="ECO:0000259" key="12">
    <source>
        <dbReference type="PROSITE" id="PS51177"/>
    </source>
</evidence>
<dbReference type="KEGG" id="lrug:AB8B22_04020"/>
<dbReference type="FunFam" id="2.40.30.20:FF:000003">
    <property type="entry name" value="Riboflavin synthase, alpha subunit"/>
    <property type="match status" value="1"/>
</dbReference>
<evidence type="ECO:0000256" key="11">
    <source>
        <dbReference type="PROSITE-ProRule" id="PRU00524"/>
    </source>
</evidence>
<dbReference type="EMBL" id="CP165644">
    <property type="protein sequence ID" value="XDU67804.1"/>
    <property type="molecule type" value="Genomic_DNA"/>
</dbReference>
<dbReference type="FunFam" id="2.40.30.20:FF:000004">
    <property type="entry name" value="Riboflavin synthase, alpha subunit"/>
    <property type="match status" value="1"/>
</dbReference>
<dbReference type="NCBIfam" id="TIGR00187">
    <property type="entry name" value="ribE"/>
    <property type="match status" value="1"/>
</dbReference>
<sequence>MFTGLVEEMGEVINISKKETGLGITVKGNEVTKKAKIGDSIAVNGVCLTVTKMNGKDFTADVMYETINRSGLKRIKIGDKVNLEKSLTLTTFLGGHLVMGDVDSEARILSITSKGIAKLYKFQLEEKHKNNIKYVVQKGRVTIDGASLTVIDVDDDLGTFSVSLIPHTLENITLGRKKAGDFVNIETDLFGKYVEKILKFEEMENGKKEEKSKITMDFLQKNGF</sequence>
<keyword evidence="7" id="KW-0686">Riboflavin biosynthesis</keyword>
<dbReference type="GO" id="GO:0004746">
    <property type="term" value="F:riboflavin synthase activity"/>
    <property type="evidence" value="ECO:0007669"/>
    <property type="project" value="UniProtKB-UniRule"/>
</dbReference>
<dbReference type="AlphaFoldDB" id="A0AB39VI97"/>
<feature type="repeat" description="Lumazine-binding" evidence="11">
    <location>
        <begin position="97"/>
        <end position="198"/>
    </location>
</feature>
<name>A0AB39VI97_9FUSO</name>
<keyword evidence="8 13" id="KW-0808">Transferase</keyword>
<comment type="catalytic activity">
    <reaction evidence="1">
        <text>2 6,7-dimethyl-8-(1-D-ribityl)lumazine + H(+) = 5-amino-6-(D-ribitylamino)uracil + riboflavin</text>
        <dbReference type="Rhea" id="RHEA:20772"/>
        <dbReference type="ChEBI" id="CHEBI:15378"/>
        <dbReference type="ChEBI" id="CHEBI:15934"/>
        <dbReference type="ChEBI" id="CHEBI:57986"/>
        <dbReference type="ChEBI" id="CHEBI:58201"/>
        <dbReference type="EC" id="2.5.1.9"/>
    </reaction>
</comment>
<dbReference type="PANTHER" id="PTHR21098">
    <property type="entry name" value="RIBOFLAVIN SYNTHASE ALPHA CHAIN"/>
    <property type="match status" value="1"/>
</dbReference>
<comment type="subunit">
    <text evidence="4">Homotrimer.</text>
</comment>
<keyword evidence="9" id="KW-0677">Repeat</keyword>
<proteinExistence type="predicted"/>
<evidence type="ECO:0000256" key="3">
    <source>
        <dbReference type="ARBA" id="ARBA00004887"/>
    </source>
</evidence>
<evidence type="ECO:0000256" key="5">
    <source>
        <dbReference type="ARBA" id="ARBA00012827"/>
    </source>
</evidence>
<evidence type="ECO:0000256" key="2">
    <source>
        <dbReference type="ARBA" id="ARBA00002803"/>
    </source>
</evidence>
<evidence type="ECO:0000256" key="10">
    <source>
        <dbReference type="NCBIfam" id="TIGR00187"/>
    </source>
</evidence>
<dbReference type="CDD" id="cd00402">
    <property type="entry name" value="Riboflavin_synthase_like"/>
    <property type="match status" value="1"/>
</dbReference>
<dbReference type="NCBIfam" id="NF006767">
    <property type="entry name" value="PRK09289.1"/>
    <property type="match status" value="1"/>
</dbReference>
<evidence type="ECO:0000256" key="7">
    <source>
        <dbReference type="ARBA" id="ARBA00022619"/>
    </source>
</evidence>
<feature type="repeat" description="Lumazine-binding" evidence="11">
    <location>
        <begin position="1"/>
        <end position="96"/>
    </location>
</feature>
<dbReference type="Gene3D" id="2.40.30.20">
    <property type="match status" value="2"/>
</dbReference>
<evidence type="ECO:0000256" key="8">
    <source>
        <dbReference type="ARBA" id="ARBA00022679"/>
    </source>
</evidence>
<feature type="domain" description="Lumazine-binding" evidence="12">
    <location>
        <begin position="97"/>
        <end position="198"/>
    </location>
</feature>
<comment type="function">
    <text evidence="2">Catalyzes the dismutation of two molecules of 6,7-dimethyl-8-ribityllumazine, resulting in the formation of riboflavin and 5-amino-6-(D-ribitylamino)uracil.</text>
</comment>
<evidence type="ECO:0000256" key="1">
    <source>
        <dbReference type="ARBA" id="ARBA00000968"/>
    </source>
</evidence>
<dbReference type="PANTHER" id="PTHR21098:SF12">
    <property type="entry name" value="RIBOFLAVIN SYNTHASE"/>
    <property type="match status" value="1"/>
</dbReference>
<dbReference type="Pfam" id="PF00677">
    <property type="entry name" value="Lum_binding"/>
    <property type="match status" value="2"/>
</dbReference>
<evidence type="ECO:0000256" key="9">
    <source>
        <dbReference type="ARBA" id="ARBA00022737"/>
    </source>
</evidence>
<dbReference type="EC" id="2.5.1.9" evidence="5 10"/>
<dbReference type="InterPro" id="IPR023366">
    <property type="entry name" value="ATP_synth_asu-like_sf"/>
</dbReference>
<gene>
    <name evidence="13" type="ORF">AB8B22_04020</name>
</gene>
<protein>
    <recommendedName>
        <fullName evidence="6 10">Riboflavin synthase</fullName>
        <ecNumber evidence="5 10">2.5.1.9</ecNumber>
    </recommendedName>
</protein>
<evidence type="ECO:0000256" key="6">
    <source>
        <dbReference type="ARBA" id="ARBA00013950"/>
    </source>
</evidence>
<reference evidence="13" key="1">
    <citation type="submission" date="2024-07" db="EMBL/GenBank/DDBJ databases">
        <authorList>
            <person name="Li X.-J."/>
            <person name="Wang X."/>
        </authorList>
    </citation>
    <scope>NUCLEOTIDE SEQUENCE</scope>
    <source>
        <strain evidence="13">HSP-334</strain>
    </source>
</reference>
<dbReference type="RefSeq" id="WP_369711923.1">
    <property type="nucleotide sequence ID" value="NZ_CP165644.1"/>
</dbReference>
<dbReference type="SUPFAM" id="SSF63380">
    <property type="entry name" value="Riboflavin synthase domain-like"/>
    <property type="match status" value="2"/>
</dbReference>